<dbReference type="EMBL" id="RBNJ01003330">
    <property type="protein sequence ID" value="RUS31052.1"/>
    <property type="molecule type" value="Genomic_DNA"/>
</dbReference>
<protein>
    <submittedName>
        <fullName evidence="2">Uncharacterized protein</fullName>
    </submittedName>
</protein>
<organism evidence="2 3">
    <name type="scientific">Jimgerdemannia flammicorona</name>
    <dbReference type="NCBI Taxonomy" id="994334"/>
    <lineage>
        <taxon>Eukaryota</taxon>
        <taxon>Fungi</taxon>
        <taxon>Fungi incertae sedis</taxon>
        <taxon>Mucoromycota</taxon>
        <taxon>Mucoromycotina</taxon>
        <taxon>Endogonomycetes</taxon>
        <taxon>Endogonales</taxon>
        <taxon>Endogonaceae</taxon>
        <taxon>Jimgerdemannia</taxon>
    </lineage>
</organism>
<feature type="compositionally biased region" description="Low complexity" evidence="1">
    <location>
        <begin position="34"/>
        <end position="49"/>
    </location>
</feature>
<gene>
    <name evidence="2" type="ORF">BC938DRAFT_478555</name>
</gene>
<keyword evidence="3" id="KW-1185">Reference proteome</keyword>
<feature type="region of interest" description="Disordered" evidence="1">
    <location>
        <begin position="30"/>
        <end position="49"/>
    </location>
</feature>
<comment type="caution">
    <text evidence="2">The sequence shown here is derived from an EMBL/GenBank/DDBJ whole genome shotgun (WGS) entry which is preliminary data.</text>
</comment>
<dbReference type="Proteomes" id="UP000274822">
    <property type="component" value="Unassembled WGS sequence"/>
</dbReference>
<evidence type="ECO:0000313" key="2">
    <source>
        <dbReference type="EMBL" id="RUS31052.1"/>
    </source>
</evidence>
<reference evidence="2 3" key="1">
    <citation type="journal article" date="2018" name="New Phytol.">
        <title>Phylogenomics of Endogonaceae and evolution of mycorrhizas within Mucoromycota.</title>
        <authorList>
            <person name="Chang Y."/>
            <person name="Desiro A."/>
            <person name="Na H."/>
            <person name="Sandor L."/>
            <person name="Lipzen A."/>
            <person name="Clum A."/>
            <person name="Barry K."/>
            <person name="Grigoriev I.V."/>
            <person name="Martin F.M."/>
            <person name="Stajich J.E."/>
            <person name="Smith M.E."/>
            <person name="Bonito G."/>
            <person name="Spatafora J.W."/>
        </authorList>
    </citation>
    <scope>NUCLEOTIDE SEQUENCE [LARGE SCALE GENOMIC DNA]</scope>
    <source>
        <strain evidence="2 3">AD002</strain>
    </source>
</reference>
<name>A0A433QMP0_9FUNG</name>
<sequence length="316" mass="34757">MSTPAIGTPNTMPAGYLLFKMLTLRPSKKKSASKDALSSPPSSIRSTRSFNHNVVNIGHPELVFTTNKNGTRPMQLEKPHAVDELLPFANSHQVPVDVSPSQSMANRRHTRSVSATLPRVDTSLPLSPVTYETPSSSNSIASPTASAKALCGPAPLMPPPSSMSPQLSSISSYRLVEGRKFHNNTIPYCLPIDNEEAARLLFQHNMLKTAFERYQQSPFLWARQLGTGSRLGLSGRHGNWYRYQPRHPYPLPTLELSIHRLRPSLRSPTLSRRALRLRLHAGDVARDDGGSVAQPGVRTQEGDKAWRVCGTERAGA</sequence>
<evidence type="ECO:0000256" key="1">
    <source>
        <dbReference type="SAM" id="MobiDB-lite"/>
    </source>
</evidence>
<proteinExistence type="predicted"/>
<accession>A0A433QMP0</accession>
<dbReference type="AlphaFoldDB" id="A0A433QMP0"/>
<evidence type="ECO:0000313" key="3">
    <source>
        <dbReference type="Proteomes" id="UP000274822"/>
    </source>
</evidence>